<dbReference type="Pfam" id="PF02666">
    <property type="entry name" value="PS_Dcarbxylase"/>
    <property type="match status" value="1"/>
</dbReference>
<dbReference type="PANTHER" id="PTHR10067:SF6">
    <property type="entry name" value="PHOSPHATIDYLSERINE DECARBOXYLASE PROENZYME, MITOCHONDRIAL"/>
    <property type="match status" value="1"/>
</dbReference>
<sequence>MTPLYRLLTELAAHKAVSRVAGSFAKSRLSRKLIPLFVKAYNIDASESEKHLQEYESLNAFFIRRLKPGMRPVDPDPAALVSPVDARVVALGSAKEGVIPEVKGQDYPLEELLHHNPRVIHYRDGFYIVLYLAPSDYHRIHAPATGECVESEHVPGRTYPVNEFGMRRIRRVLSRNERLITYIRHTFGEIALVKVGALNVSGIRYVGGEPGFVRAGDELAYFEFGSTVVVLTETGTFTPRPDLAVGQKVRVGERLGTLHLPQEKMTAQCAPGEASSGTVMVKNTVL</sequence>
<keyword evidence="6 12" id="KW-0472">Membrane</keyword>
<evidence type="ECO:0000313" key="13">
    <source>
        <dbReference type="EMBL" id="PDO09704.1"/>
    </source>
</evidence>
<accession>A0A2A6DY69</accession>
<dbReference type="GO" id="GO:0004609">
    <property type="term" value="F:phosphatidylserine decarboxylase activity"/>
    <property type="evidence" value="ECO:0007669"/>
    <property type="project" value="UniProtKB-UniRule"/>
</dbReference>
<evidence type="ECO:0000256" key="11">
    <source>
        <dbReference type="ARBA" id="ARBA00023317"/>
    </source>
</evidence>
<comment type="PTM">
    <text evidence="12">Is synthesized initially as an inactive proenzyme. Formation of the active enzyme involves a self-maturation process in which the active site pyruvoyl group is generated from an internal serine residue via an autocatalytic post-translational modification. Two non-identical subunits are generated from the proenzyme in this reaction, and the pyruvate is formed at the N-terminus of the alpha chain, which is derived from the carboxyl end of the proenzyme. The autoendoproteolytic cleavage occurs by a canonical serine protease mechanism, in which the side chain hydroxyl group of the serine supplies its oxygen atom to form the C-terminus of the beta chain, while the remainder of the serine residue undergoes an oxidative deamination to produce ammonia and the pyruvoyl prosthetic group on the alpha chain. During this reaction, the Ser that is part of the protease active site of the proenzyme becomes the pyruvoyl prosthetic group, which constitutes an essential element of the active site of the mature decarboxylase.</text>
</comment>
<dbReference type="InterPro" id="IPR033178">
    <property type="entry name" value="PSD_type1_pro"/>
</dbReference>
<feature type="active site" description="Charge relay system; for autoendoproteolytic cleavage activity" evidence="12">
    <location>
        <position position="85"/>
    </location>
</feature>
<comment type="similarity">
    <text evidence="12">Belongs to the phosphatidylserine decarboxylase family. PSD-B subfamily. Prokaryotic type I sub-subfamily.</text>
</comment>
<feature type="chain" id="PRO_5023511356" description="Phosphatidylserine decarboxylase alpha chain" evidence="12">
    <location>
        <begin position="226"/>
        <end position="286"/>
    </location>
</feature>
<keyword evidence="7 12" id="KW-0865">Zymogen</keyword>
<keyword evidence="4 12" id="KW-0210">Decarboxylase</keyword>
<dbReference type="PANTHER" id="PTHR10067">
    <property type="entry name" value="PHOSPHATIDYLSERINE DECARBOXYLASE"/>
    <property type="match status" value="1"/>
</dbReference>
<evidence type="ECO:0000256" key="7">
    <source>
        <dbReference type="ARBA" id="ARBA00023145"/>
    </source>
</evidence>
<proteinExistence type="inferred from homology"/>
<evidence type="ECO:0000256" key="1">
    <source>
        <dbReference type="ARBA" id="ARBA00005189"/>
    </source>
</evidence>
<keyword evidence="3 12" id="KW-0444">Lipid biosynthesis</keyword>
<comment type="pathway">
    <text evidence="12">Phospholipid metabolism; phosphatidylethanolamine biosynthesis; phosphatidylethanolamine from CDP-diacylglycerol: step 2/2.</text>
</comment>
<keyword evidence="9 12" id="KW-0456">Lyase</keyword>
<keyword evidence="2 12" id="KW-1003">Cell membrane</keyword>
<protein>
    <recommendedName>
        <fullName evidence="12">Phosphatidylserine decarboxylase proenzyme</fullName>
        <ecNumber evidence="12">4.1.1.65</ecNumber>
    </recommendedName>
    <component>
        <recommendedName>
            <fullName evidence="12">Phosphatidylserine decarboxylase alpha chain</fullName>
        </recommendedName>
    </component>
    <component>
        <recommendedName>
            <fullName evidence="12">Phosphatidylserine decarboxylase beta chain</fullName>
        </recommendedName>
    </component>
</protein>
<evidence type="ECO:0000256" key="9">
    <source>
        <dbReference type="ARBA" id="ARBA00023239"/>
    </source>
</evidence>
<reference evidence="13 14" key="1">
    <citation type="submission" date="2016-12" db="EMBL/GenBank/DDBJ databases">
        <title>Candidatus Reconcilibacillus cellulovorans genome.</title>
        <authorList>
            <person name="Kolinko S."/>
            <person name="Wu Y.-W."/>
            <person name="Tachea F."/>
            <person name="Denzel E."/>
            <person name="Hiras J."/>
            <person name="Baecker N."/>
            <person name="Chan L.J."/>
            <person name="Eichorst S.A."/>
            <person name="Frey D."/>
            <person name="Adams P.D."/>
            <person name="Pray T."/>
            <person name="Tanjore D."/>
            <person name="Petzold C.J."/>
            <person name="Gladden J.M."/>
            <person name="Simmons B.A."/>
            <person name="Singer S.W."/>
        </authorList>
    </citation>
    <scope>NUCLEOTIDE SEQUENCE [LARGE SCALE GENOMIC DNA]</scope>
    <source>
        <strain evidence="13">JTherm</strain>
    </source>
</reference>
<comment type="pathway">
    <text evidence="1">Lipid metabolism.</text>
</comment>
<dbReference type="InterPro" id="IPR033177">
    <property type="entry name" value="PSD-B"/>
</dbReference>
<evidence type="ECO:0000256" key="5">
    <source>
        <dbReference type="ARBA" id="ARBA00023098"/>
    </source>
</evidence>
<dbReference type="InterPro" id="IPR003817">
    <property type="entry name" value="PS_Dcarbxylase"/>
</dbReference>
<evidence type="ECO:0000256" key="2">
    <source>
        <dbReference type="ARBA" id="ARBA00022475"/>
    </source>
</evidence>
<comment type="subunit">
    <text evidence="12">Heterodimer of a large membrane-associated beta subunit and a small pyruvoyl-containing alpha subunit.</text>
</comment>
<dbReference type="EMBL" id="MOXJ01000030">
    <property type="protein sequence ID" value="PDO09704.1"/>
    <property type="molecule type" value="Genomic_DNA"/>
</dbReference>
<comment type="catalytic activity">
    <reaction evidence="12">
        <text>a 1,2-diacyl-sn-glycero-3-phospho-L-serine + H(+) = a 1,2-diacyl-sn-glycero-3-phosphoethanolamine + CO2</text>
        <dbReference type="Rhea" id="RHEA:20828"/>
        <dbReference type="ChEBI" id="CHEBI:15378"/>
        <dbReference type="ChEBI" id="CHEBI:16526"/>
        <dbReference type="ChEBI" id="CHEBI:57262"/>
        <dbReference type="ChEBI" id="CHEBI:64612"/>
        <dbReference type="EC" id="4.1.1.65"/>
    </reaction>
</comment>
<feature type="site" description="Cleavage (non-hydrolytic); by autocatalysis" evidence="12">
    <location>
        <begin position="225"/>
        <end position="226"/>
    </location>
</feature>
<organism evidence="13 14">
    <name type="scientific">Candidatus Reconcilbacillus cellulovorans</name>
    <dbReference type="NCBI Taxonomy" id="1906605"/>
    <lineage>
        <taxon>Bacteria</taxon>
        <taxon>Bacillati</taxon>
        <taxon>Bacillota</taxon>
        <taxon>Bacilli</taxon>
        <taxon>Bacillales</taxon>
        <taxon>Paenibacillaceae</taxon>
        <taxon>Candidatus Reconcilbacillus</taxon>
    </lineage>
</organism>
<dbReference type="Proteomes" id="UP000243688">
    <property type="component" value="Unassembled WGS sequence"/>
</dbReference>
<comment type="cofactor">
    <cofactor evidence="12">
        <name>pyruvate</name>
        <dbReference type="ChEBI" id="CHEBI:15361"/>
    </cofactor>
    <text evidence="12">Binds 1 pyruvoyl group covalently per subunit.</text>
</comment>
<feature type="active site" description="Charge relay system; for autoendoproteolytic cleavage activity" evidence="12">
    <location>
        <position position="141"/>
    </location>
</feature>
<gene>
    <name evidence="12" type="primary">psd</name>
    <name evidence="13" type="ORF">BLM47_11095</name>
</gene>
<feature type="chain" id="PRO_5023511357" description="Phosphatidylserine decarboxylase beta chain" evidence="12">
    <location>
        <begin position="1"/>
        <end position="225"/>
    </location>
</feature>
<evidence type="ECO:0000256" key="8">
    <source>
        <dbReference type="ARBA" id="ARBA00023209"/>
    </source>
</evidence>
<dbReference type="NCBIfam" id="TIGR00163">
    <property type="entry name" value="PS_decarb"/>
    <property type="match status" value="1"/>
</dbReference>
<feature type="active site" description="Schiff-base intermediate with substrate; via pyruvic acid; for decarboxylase activity" evidence="12">
    <location>
        <position position="226"/>
    </location>
</feature>
<name>A0A2A6DY69_9BACL</name>
<evidence type="ECO:0000256" key="3">
    <source>
        <dbReference type="ARBA" id="ARBA00022516"/>
    </source>
</evidence>
<evidence type="ECO:0000256" key="6">
    <source>
        <dbReference type="ARBA" id="ARBA00023136"/>
    </source>
</evidence>
<dbReference type="EC" id="4.1.1.65" evidence="12"/>
<keyword evidence="10 12" id="KW-1208">Phospholipid metabolism</keyword>
<comment type="caution">
    <text evidence="13">The sequence shown here is derived from an EMBL/GenBank/DDBJ whole genome shotgun (WGS) entry which is preliminary data.</text>
</comment>
<comment type="function">
    <text evidence="12">Catalyzes the formation of phosphatidylethanolamine (PtdEtn) from phosphatidylserine (PtdSer).</text>
</comment>
<keyword evidence="5 12" id="KW-0443">Lipid metabolism</keyword>
<feature type="active site" description="Charge relay system; for autoendoproteolytic cleavage activity" evidence="12">
    <location>
        <position position="226"/>
    </location>
</feature>
<evidence type="ECO:0000313" key="14">
    <source>
        <dbReference type="Proteomes" id="UP000243688"/>
    </source>
</evidence>
<dbReference type="GO" id="GO:0006646">
    <property type="term" value="P:phosphatidylethanolamine biosynthetic process"/>
    <property type="evidence" value="ECO:0007669"/>
    <property type="project" value="UniProtKB-UniRule"/>
</dbReference>
<dbReference type="GO" id="GO:0005886">
    <property type="term" value="C:plasma membrane"/>
    <property type="evidence" value="ECO:0007669"/>
    <property type="project" value="UniProtKB-SubCell"/>
</dbReference>
<dbReference type="HAMAP" id="MF_00662">
    <property type="entry name" value="PS_decarb_PSD_B_type1"/>
    <property type="match status" value="1"/>
</dbReference>
<evidence type="ECO:0000256" key="10">
    <source>
        <dbReference type="ARBA" id="ARBA00023264"/>
    </source>
</evidence>
<evidence type="ECO:0000256" key="12">
    <source>
        <dbReference type="HAMAP-Rule" id="MF_00662"/>
    </source>
</evidence>
<keyword evidence="11 12" id="KW-0670">Pyruvate</keyword>
<comment type="subcellular location">
    <subcellularLocation>
        <location evidence="12">Cell membrane</location>
        <topology evidence="12">Peripheral membrane protein</topology>
    </subcellularLocation>
</comment>
<dbReference type="AlphaFoldDB" id="A0A2A6DY69"/>
<evidence type="ECO:0000256" key="4">
    <source>
        <dbReference type="ARBA" id="ARBA00022793"/>
    </source>
</evidence>
<dbReference type="UniPathway" id="UPA00558">
    <property type="reaction ID" value="UER00616"/>
</dbReference>
<keyword evidence="8 12" id="KW-0594">Phospholipid biosynthesis</keyword>
<feature type="modified residue" description="Pyruvic acid (Ser); by autocatalysis" evidence="12">
    <location>
        <position position="226"/>
    </location>
</feature>